<dbReference type="STRING" id="447689.BA195_10155"/>
<proteinExistence type="predicted"/>
<evidence type="ECO:0000313" key="1">
    <source>
        <dbReference type="EMBL" id="OCK42529.1"/>
    </source>
</evidence>
<dbReference type="OrthoDB" id="1351717at2"/>
<dbReference type="InterPro" id="IPR046558">
    <property type="entry name" value="DUF6712"/>
</dbReference>
<dbReference type="AlphaFoldDB" id="A0A1B9XYC2"/>
<accession>A0A1B9XYC2</accession>
<organism evidence="1 2">
    <name type="scientific">Tenacibaculum soleae</name>
    <dbReference type="NCBI Taxonomy" id="447689"/>
    <lineage>
        <taxon>Bacteria</taxon>
        <taxon>Pseudomonadati</taxon>
        <taxon>Bacteroidota</taxon>
        <taxon>Flavobacteriia</taxon>
        <taxon>Flavobacteriales</taxon>
        <taxon>Flavobacteriaceae</taxon>
        <taxon>Tenacibaculum</taxon>
    </lineage>
</organism>
<dbReference type="Proteomes" id="UP000093186">
    <property type="component" value="Unassembled WGS sequence"/>
</dbReference>
<protein>
    <submittedName>
        <fullName evidence="1">Uncharacterized protein</fullName>
    </submittedName>
</protein>
<dbReference type="Pfam" id="PF20459">
    <property type="entry name" value="DUF6712"/>
    <property type="match status" value="1"/>
</dbReference>
<sequence length="170" mass="19879">MNNIITAKEFAEYRNISKKIDEGKINECIKLAQSVDLFDVLNDFYFDLLQGVNEPEYNELMSGGTFTSEGKNYYQEGLKSLLADYTYSRYIYVINTNHTSFGYQQKYTEDSQPVDRNFIKDVVKQTQIDASIKFKMIDKYLQTNKAIFPRYSNNNNPDINTFGQRFTIIK</sequence>
<keyword evidence="2" id="KW-1185">Reference proteome</keyword>
<dbReference type="EMBL" id="MAKX01000013">
    <property type="protein sequence ID" value="OCK42529.1"/>
    <property type="molecule type" value="Genomic_DNA"/>
</dbReference>
<dbReference type="RefSeq" id="WP_068705161.1">
    <property type="nucleotide sequence ID" value="NZ_MAKX01000013.1"/>
</dbReference>
<comment type="caution">
    <text evidence="1">The sequence shown here is derived from an EMBL/GenBank/DDBJ whole genome shotgun (WGS) entry which is preliminary data.</text>
</comment>
<gene>
    <name evidence="1" type="ORF">BA195_10155</name>
</gene>
<evidence type="ECO:0000313" key="2">
    <source>
        <dbReference type="Proteomes" id="UP000093186"/>
    </source>
</evidence>
<name>A0A1B9XYC2_9FLAO</name>
<reference evidence="1 2" key="1">
    <citation type="submission" date="2016-06" db="EMBL/GenBank/DDBJ databases">
        <title>Draft Genome Sequence of Tenacibaculum soleae UCD-KL19.</title>
        <authorList>
            <person name="Eisen J.A."/>
            <person name="Coil D.A."/>
            <person name="Lujan K.M."/>
        </authorList>
    </citation>
    <scope>NUCLEOTIDE SEQUENCE [LARGE SCALE GENOMIC DNA]</scope>
    <source>
        <strain evidence="1 2">UCD-KL19</strain>
    </source>
</reference>